<reference evidence="2 3" key="1">
    <citation type="submission" date="2024-03" db="EMBL/GenBank/DDBJ databases">
        <title>High-quality draft genome sequence of Oceanobacter sp. wDCs-4.</title>
        <authorList>
            <person name="Dong C."/>
        </authorList>
    </citation>
    <scope>NUCLEOTIDE SEQUENCE [LARGE SCALE GENOMIC DNA]</scope>
    <source>
        <strain evidence="3">wDCs-4</strain>
    </source>
</reference>
<accession>A0ABW8NMY1</accession>
<dbReference type="SUPFAM" id="SSF53474">
    <property type="entry name" value="alpha/beta-Hydrolases"/>
    <property type="match status" value="1"/>
</dbReference>
<dbReference type="RefSeq" id="WP_416207143.1">
    <property type="nucleotide sequence ID" value="NZ_JBBKTX010000026.1"/>
</dbReference>
<dbReference type="Gene3D" id="3.40.50.1820">
    <property type="entry name" value="alpha/beta hydrolase"/>
    <property type="match status" value="1"/>
</dbReference>
<organism evidence="2 3">
    <name type="scientific">Oceanobacter antarcticus</name>
    <dbReference type="NCBI Taxonomy" id="3133425"/>
    <lineage>
        <taxon>Bacteria</taxon>
        <taxon>Pseudomonadati</taxon>
        <taxon>Pseudomonadota</taxon>
        <taxon>Gammaproteobacteria</taxon>
        <taxon>Oceanospirillales</taxon>
        <taxon>Oceanospirillaceae</taxon>
        <taxon>Oceanobacter</taxon>
    </lineage>
</organism>
<feature type="domain" description="AB hydrolase-1" evidence="1">
    <location>
        <begin position="44"/>
        <end position="148"/>
    </location>
</feature>
<dbReference type="Proteomes" id="UP001620597">
    <property type="component" value="Unassembled WGS sequence"/>
</dbReference>
<dbReference type="EMBL" id="JBBKTX010000026">
    <property type="protein sequence ID" value="MFK4754221.1"/>
    <property type="molecule type" value="Genomic_DNA"/>
</dbReference>
<keyword evidence="3" id="KW-1185">Reference proteome</keyword>
<proteinExistence type="predicted"/>
<evidence type="ECO:0000313" key="2">
    <source>
        <dbReference type="EMBL" id="MFK4754221.1"/>
    </source>
</evidence>
<evidence type="ECO:0000259" key="1">
    <source>
        <dbReference type="Pfam" id="PF00561"/>
    </source>
</evidence>
<protein>
    <submittedName>
        <fullName evidence="2">Triacylglycerol lipase</fullName>
    </submittedName>
</protein>
<gene>
    <name evidence="2" type="ORF">WG929_17550</name>
</gene>
<sequence>MLMSCLQRKTGSFTRTLMCLLLLSPAMGWAMSDQSSGGYTATRYPIVLAHGLFGFDSLLGVDYWYKVPETLQADGAQVYLTSVANSNSPEVRGEQLIAEVEQILALTGADKVNLIGHSHGGPTTRYVASVRPDLVASVTSISGVNKGTPVADGMSDWVEGGSALSGVAASLGTALAVAIDVLSGGGYEQDVIASLASMTTADSVAFNLQHPGGIPLTECGEGDYEFNGVRYYSWAGAAPLTNILDPLEVVTTTAALFFDAGVANDGLVGACAAHLGMVIRDDFAMNHLDEINQTLGIHHLTETDPLTVFRTHAHRLQQAGL</sequence>
<evidence type="ECO:0000313" key="3">
    <source>
        <dbReference type="Proteomes" id="UP001620597"/>
    </source>
</evidence>
<dbReference type="InterPro" id="IPR000073">
    <property type="entry name" value="AB_hydrolase_1"/>
</dbReference>
<dbReference type="InterPro" id="IPR029058">
    <property type="entry name" value="AB_hydrolase_fold"/>
</dbReference>
<name>A0ABW8NMY1_9GAMM</name>
<comment type="caution">
    <text evidence="2">The sequence shown here is derived from an EMBL/GenBank/DDBJ whole genome shotgun (WGS) entry which is preliminary data.</text>
</comment>
<dbReference type="Pfam" id="PF00561">
    <property type="entry name" value="Abhydrolase_1"/>
    <property type="match status" value="1"/>
</dbReference>